<comment type="caution">
    <text evidence="2">The sequence shown here is derived from an EMBL/GenBank/DDBJ whole genome shotgun (WGS) entry which is preliminary data.</text>
</comment>
<feature type="domain" description="HicB-like antitoxin of toxin-antitoxin system" evidence="1">
    <location>
        <begin position="13"/>
        <end position="82"/>
    </location>
</feature>
<dbReference type="InterPro" id="IPR013321">
    <property type="entry name" value="Arc_rbn_hlx_hlx"/>
</dbReference>
<dbReference type="SUPFAM" id="SSF143100">
    <property type="entry name" value="TTHA1013/TTHA0281-like"/>
    <property type="match status" value="1"/>
</dbReference>
<dbReference type="Gene3D" id="3.30.160.250">
    <property type="match status" value="1"/>
</dbReference>
<organism evidence="2 3">
    <name type="scientific">Hydrogenispora ethanolica</name>
    <dbReference type="NCBI Taxonomy" id="1082276"/>
    <lineage>
        <taxon>Bacteria</taxon>
        <taxon>Bacillati</taxon>
        <taxon>Bacillota</taxon>
        <taxon>Hydrogenispora</taxon>
    </lineage>
</organism>
<dbReference type="SUPFAM" id="SSF47598">
    <property type="entry name" value="Ribbon-helix-helix"/>
    <property type="match status" value="1"/>
</dbReference>
<dbReference type="Pfam" id="PF15919">
    <property type="entry name" value="HicB_lk_antitox"/>
    <property type="match status" value="1"/>
</dbReference>
<dbReference type="EMBL" id="SLUN01000004">
    <property type="protein sequence ID" value="TCL74233.1"/>
    <property type="molecule type" value="Genomic_DNA"/>
</dbReference>
<dbReference type="PANTHER" id="PTHR34504">
    <property type="entry name" value="ANTITOXIN HICB"/>
    <property type="match status" value="1"/>
</dbReference>
<proteinExistence type="predicted"/>
<dbReference type="InterPro" id="IPR051404">
    <property type="entry name" value="TA_system_antitoxin"/>
</dbReference>
<dbReference type="InterPro" id="IPR010985">
    <property type="entry name" value="Ribbon_hlx_hlx"/>
</dbReference>
<accession>A0A4R1S4L7</accession>
<dbReference type="InterPro" id="IPR035069">
    <property type="entry name" value="TTHA1013/TTHA0281-like"/>
</dbReference>
<dbReference type="GO" id="GO:0006355">
    <property type="term" value="P:regulation of DNA-templated transcription"/>
    <property type="evidence" value="ECO:0007669"/>
    <property type="project" value="InterPro"/>
</dbReference>
<name>A0A4R1S4L7_HYDET</name>
<dbReference type="AlphaFoldDB" id="A0A4R1S4L7"/>
<dbReference type="PANTHER" id="PTHR34504:SF2">
    <property type="entry name" value="UPF0150 PROTEIN SSL0259"/>
    <property type="match status" value="1"/>
</dbReference>
<sequence length="124" mass="14288">MEKNLDYYLSLNYPFIVRKDKDGTFCIKYPDLPGCISCGDTLEEAVTMGEDAKVSWIEVALEKGMPIPEPSDMEDNTYTGNFRLRMPKTLHRDLAQRAAVEGVSMNQYCIYLLGKEFEREHPRQ</sequence>
<dbReference type="Gene3D" id="1.10.1220.10">
    <property type="entry name" value="Met repressor-like"/>
    <property type="match status" value="1"/>
</dbReference>
<gene>
    <name evidence="2" type="ORF">EDC14_1004171</name>
</gene>
<evidence type="ECO:0000313" key="3">
    <source>
        <dbReference type="Proteomes" id="UP000295008"/>
    </source>
</evidence>
<dbReference type="RefSeq" id="WP_132013220.1">
    <property type="nucleotide sequence ID" value="NZ_SLUN01000004.1"/>
</dbReference>
<reference evidence="2 3" key="1">
    <citation type="submission" date="2019-03" db="EMBL/GenBank/DDBJ databases">
        <title>Genomic Encyclopedia of Type Strains, Phase IV (KMG-IV): sequencing the most valuable type-strain genomes for metagenomic binning, comparative biology and taxonomic classification.</title>
        <authorList>
            <person name="Goeker M."/>
        </authorList>
    </citation>
    <scope>NUCLEOTIDE SEQUENCE [LARGE SCALE GENOMIC DNA]</scope>
    <source>
        <strain evidence="2 3">LX-B</strain>
    </source>
</reference>
<dbReference type="InterPro" id="IPR031807">
    <property type="entry name" value="HicB-like"/>
</dbReference>
<dbReference type="Proteomes" id="UP000295008">
    <property type="component" value="Unassembled WGS sequence"/>
</dbReference>
<evidence type="ECO:0000313" key="2">
    <source>
        <dbReference type="EMBL" id="TCL74233.1"/>
    </source>
</evidence>
<dbReference type="OrthoDB" id="5419659at2"/>
<protein>
    <submittedName>
        <fullName evidence="2">Putative RNase H-like HicB family nuclease</fullName>
    </submittedName>
</protein>
<evidence type="ECO:0000259" key="1">
    <source>
        <dbReference type="Pfam" id="PF15919"/>
    </source>
</evidence>
<keyword evidence="3" id="KW-1185">Reference proteome</keyword>